<keyword evidence="1" id="KW-0812">Transmembrane</keyword>
<protein>
    <submittedName>
        <fullName evidence="2">Uncharacterized protein</fullName>
    </submittedName>
</protein>
<dbReference type="AlphaFoldDB" id="A0A2S8FYL4"/>
<gene>
    <name evidence="2" type="ORF">C5Y83_04940</name>
</gene>
<keyword evidence="1" id="KW-0472">Membrane</keyword>
<accession>A0A2S8FYL4</accession>
<name>A0A2S8FYL4_9BACT</name>
<proteinExistence type="predicted"/>
<organism evidence="2 3">
    <name type="scientific">Blastopirellula marina</name>
    <dbReference type="NCBI Taxonomy" id="124"/>
    <lineage>
        <taxon>Bacteria</taxon>
        <taxon>Pseudomonadati</taxon>
        <taxon>Planctomycetota</taxon>
        <taxon>Planctomycetia</taxon>
        <taxon>Pirellulales</taxon>
        <taxon>Pirellulaceae</taxon>
        <taxon>Blastopirellula</taxon>
    </lineage>
</organism>
<reference evidence="2 3" key="1">
    <citation type="submission" date="2018-02" db="EMBL/GenBank/DDBJ databases">
        <title>Comparative genomes isolates from brazilian mangrove.</title>
        <authorList>
            <person name="Araujo J.E."/>
            <person name="Taketani R.G."/>
            <person name="Silva M.C.P."/>
            <person name="Loureco M.V."/>
            <person name="Andreote F.D."/>
        </authorList>
    </citation>
    <scope>NUCLEOTIDE SEQUENCE [LARGE SCALE GENOMIC DNA]</scope>
    <source>
        <strain evidence="2 3">Hex-1 MGV</strain>
    </source>
</reference>
<feature type="transmembrane region" description="Helical" evidence="1">
    <location>
        <begin position="62"/>
        <end position="83"/>
    </location>
</feature>
<keyword evidence="1" id="KW-1133">Transmembrane helix</keyword>
<evidence type="ECO:0000256" key="1">
    <source>
        <dbReference type="SAM" id="Phobius"/>
    </source>
</evidence>
<evidence type="ECO:0000313" key="2">
    <source>
        <dbReference type="EMBL" id="PQO37296.1"/>
    </source>
</evidence>
<dbReference type="EMBL" id="PUHY01000005">
    <property type="protein sequence ID" value="PQO37296.1"/>
    <property type="molecule type" value="Genomic_DNA"/>
</dbReference>
<feature type="transmembrane region" description="Helical" evidence="1">
    <location>
        <begin position="39"/>
        <end position="56"/>
    </location>
</feature>
<feature type="transmembrane region" description="Helical" evidence="1">
    <location>
        <begin position="95"/>
        <end position="115"/>
    </location>
</feature>
<evidence type="ECO:0000313" key="3">
    <source>
        <dbReference type="Proteomes" id="UP000238322"/>
    </source>
</evidence>
<comment type="caution">
    <text evidence="2">The sequence shown here is derived from an EMBL/GenBank/DDBJ whole genome shotgun (WGS) entry which is preliminary data.</text>
</comment>
<dbReference type="Proteomes" id="UP000238322">
    <property type="component" value="Unassembled WGS sequence"/>
</dbReference>
<feature type="transmembrane region" description="Helical" evidence="1">
    <location>
        <begin position="6"/>
        <end position="27"/>
    </location>
</feature>
<sequence>MEYVPLILFCLLLGFSGGLLAILLAFLRQVNMANWLAKGSIGLAVASTLFILPAAWHEARPVLYLMMLSPIGLAVVALMIAELSKGLPPISRLKFGLVLVVFFIPIVAGAIAFAISNNAAYYHDRDQIVLKFEGMEDVTDVVIDGYDYEGVWYVGAVCFTIKGKPGSLITMCSKFEFDDCHVDEPLDRLQLIQLGDCRFFDEGAYLTEGMIPQTFRNDSLELGRYGNYGDLLPMQVESIRDVIENYDELLSFFHEQWPQKEMPGHLEREEKHGRRVFTYWMEVDPKVLTPQEANLIRTEWP</sequence>